<protein>
    <submittedName>
        <fullName evidence="1">Uncharacterized protein</fullName>
    </submittedName>
</protein>
<reference evidence="1 2" key="1">
    <citation type="journal article" date="2015" name="Nature">
        <title>rRNA introns, odd ribosomes, and small enigmatic genomes across a large radiation of phyla.</title>
        <authorList>
            <person name="Brown C.T."/>
            <person name="Hug L.A."/>
            <person name="Thomas B.C."/>
            <person name="Sharon I."/>
            <person name="Castelle C.J."/>
            <person name="Singh A."/>
            <person name="Wilkins M.J."/>
            <person name="Williams K.H."/>
            <person name="Banfield J.F."/>
        </authorList>
    </citation>
    <scope>NUCLEOTIDE SEQUENCE [LARGE SCALE GENOMIC DNA]</scope>
</reference>
<name>A0A0G0QWX2_9BACT</name>
<comment type="caution">
    <text evidence="1">The sequence shown here is derived from an EMBL/GenBank/DDBJ whole genome shotgun (WGS) entry which is preliminary data.</text>
</comment>
<accession>A0A0G0QWX2</accession>
<dbReference type="Proteomes" id="UP000034881">
    <property type="component" value="Unassembled WGS sequence"/>
</dbReference>
<dbReference type="AlphaFoldDB" id="A0A0G0QWX2"/>
<dbReference type="EMBL" id="LBYB01000005">
    <property type="protein sequence ID" value="KKR41906.1"/>
    <property type="molecule type" value="Genomic_DNA"/>
</dbReference>
<evidence type="ECO:0000313" key="1">
    <source>
        <dbReference type="EMBL" id="KKR41906.1"/>
    </source>
</evidence>
<proteinExistence type="predicted"/>
<evidence type="ECO:0000313" key="2">
    <source>
        <dbReference type="Proteomes" id="UP000034881"/>
    </source>
</evidence>
<sequence>MIRKVLIGSGVLILLLITVLFVSLKINENQPPPKLVANFVDINKVRQISKYRSCVGHTTVPQDGRESKRSMKHYFEVKPEFNKNQTVEIYSPYDGYVTALRSDPGEGLEGEIWIIPKRKLAMLPPFGVWQFSVQHIDVRKDLKMGSEVRAGEQIGYAAFSGSRIPTFDIVYGKMAFPPTPKKIDNWNSPFADLDSVFNHMSEEVLAQYQQKELSKESIVLSKEARDQNSCVYKDNGPYFIDDSPDNWSVLQ</sequence>
<organism evidence="1 2">
    <name type="scientific">Candidatus Daviesbacteria bacterium GW2011_GWC2_40_12</name>
    <dbReference type="NCBI Taxonomy" id="1618431"/>
    <lineage>
        <taxon>Bacteria</taxon>
        <taxon>Candidatus Daviesiibacteriota</taxon>
    </lineage>
</organism>
<gene>
    <name evidence="1" type="ORF">UT77_C0005G0021</name>
</gene>